<dbReference type="OrthoDB" id="956625at2"/>
<reference evidence="3 4" key="1">
    <citation type="submission" date="2018-07" db="EMBL/GenBank/DDBJ databases">
        <title>Dyadobacter roseus sp. nov., isolated from rose rhizosphere soil.</title>
        <authorList>
            <person name="Chen L."/>
        </authorList>
    </citation>
    <scope>NUCLEOTIDE SEQUENCE [LARGE SCALE GENOMIC DNA]</scope>
    <source>
        <strain evidence="3 4">RS19</strain>
    </source>
</reference>
<accession>A0A3D8YHG9</accession>
<protein>
    <submittedName>
        <fullName evidence="3">Uncharacterized protein</fullName>
    </submittedName>
</protein>
<sequence length="140" mass="15264">MIKSKFVSAIVLAVFGTIAVNAQSIVDPGVSVYNYKHPNKAAKAKAVQGEKTIRVANMNTVEGYYKRQNRGTNVSTTPKYAPRPASLVVTRTYQKEGVDINPLVSPRNYKTPAGNTVSKPNTEVADYYNPKDSTTLPTVD</sequence>
<dbReference type="Proteomes" id="UP000256373">
    <property type="component" value="Unassembled WGS sequence"/>
</dbReference>
<dbReference type="AlphaFoldDB" id="A0A3D8YHG9"/>
<evidence type="ECO:0000256" key="2">
    <source>
        <dbReference type="SAM" id="SignalP"/>
    </source>
</evidence>
<feature type="chain" id="PRO_5017698233" evidence="2">
    <location>
        <begin position="23"/>
        <end position="140"/>
    </location>
</feature>
<evidence type="ECO:0000256" key="1">
    <source>
        <dbReference type="SAM" id="MobiDB-lite"/>
    </source>
</evidence>
<dbReference type="RefSeq" id="WP_115828733.1">
    <property type="nucleotide sequence ID" value="NZ_QNUL01000001.1"/>
</dbReference>
<name>A0A3D8YHG9_9BACT</name>
<gene>
    <name evidence="3" type="ORF">DSL64_00795</name>
</gene>
<organism evidence="3 4">
    <name type="scientific">Dyadobacter luteus</name>
    <dbReference type="NCBI Taxonomy" id="2259619"/>
    <lineage>
        <taxon>Bacteria</taxon>
        <taxon>Pseudomonadati</taxon>
        <taxon>Bacteroidota</taxon>
        <taxon>Cytophagia</taxon>
        <taxon>Cytophagales</taxon>
        <taxon>Spirosomataceae</taxon>
        <taxon>Dyadobacter</taxon>
    </lineage>
</organism>
<comment type="caution">
    <text evidence="3">The sequence shown here is derived from an EMBL/GenBank/DDBJ whole genome shotgun (WGS) entry which is preliminary data.</text>
</comment>
<evidence type="ECO:0000313" key="3">
    <source>
        <dbReference type="EMBL" id="REA64125.1"/>
    </source>
</evidence>
<feature type="region of interest" description="Disordered" evidence="1">
    <location>
        <begin position="103"/>
        <end position="140"/>
    </location>
</feature>
<dbReference type="EMBL" id="QNUL01000001">
    <property type="protein sequence ID" value="REA64125.1"/>
    <property type="molecule type" value="Genomic_DNA"/>
</dbReference>
<evidence type="ECO:0000313" key="4">
    <source>
        <dbReference type="Proteomes" id="UP000256373"/>
    </source>
</evidence>
<keyword evidence="4" id="KW-1185">Reference proteome</keyword>
<feature type="compositionally biased region" description="Polar residues" evidence="1">
    <location>
        <begin position="131"/>
        <end position="140"/>
    </location>
</feature>
<keyword evidence="2" id="KW-0732">Signal</keyword>
<proteinExistence type="predicted"/>
<feature type="signal peptide" evidence="2">
    <location>
        <begin position="1"/>
        <end position="22"/>
    </location>
</feature>